<sequence>MGENFIVSSKTDIYLIDWEYSGMNNPIWDLASYSLENSLSYEEEKLFLETYYELTALDTAVYRSLEYLKALQDLLWYLWAELKTQYGQDCKHYGLTRYNRAKLKINKL</sequence>
<dbReference type="PANTHER" id="PTHR40086:SF1">
    <property type="entry name" value="CELL CYCLE REGULATOR CCRZ"/>
    <property type="match status" value="1"/>
</dbReference>
<comment type="caution">
    <text evidence="1">The sequence shown here is derived from an EMBL/GenBank/DDBJ whole genome shotgun (WGS) entry which is preliminary data.</text>
</comment>
<dbReference type="Gene3D" id="3.90.1200.10">
    <property type="match status" value="1"/>
</dbReference>
<protein>
    <recommendedName>
        <fullName evidence="3">Choline kinase</fullName>
    </recommendedName>
</protein>
<name>A0A0E9MW48_9BACT</name>
<gene>
    <name evidence="1" type="ORF">FPE01S_01_09620</name>
</gene>
<organism evidence="1 2">
    <name type="scientific">Flavihumibacter petaseus NBRC 106054</name>
    <dbReference type="NCBI Taxonomy" id="1220578"/>
    <lineage>
        <taxon>Bacteria</taxon>
        <taxon>Pseudomonadati</taxon>
        <taxon>Bacteroidota</taxon>
        <taxon>Chitinophagia</taxon>
        <taxon>Chitinophagales</taxon>
        <taxon>Chitinophagaceae</taxon>
        <taxon>Flavihumibacter</taxon>
    </lineage>
</organism>
<dbReference type="STRING" id="1220578.FPE01S_01_09620"/>
<dbReference type="InterPro" id="IPR011009">
    <property type="entry name" value="Kinase-like_dom_sf"/>
</dbReference>
<dbReference type="EMBL" id="BBWV01000001">
    <property type="protein sequence ID" value="GAO41947.1"/>
    <property type="molecule type" value="Genomic_DNA"/>
</dbReference>
<dbReference type="AlphaFoldDB" id="A0A0E9MW48"/>
<keyword evidence="2" id="KW-1185">Reference proteome</keyword>
<dbReference type="SUPFAM" id="SSF56112">
    <property type="entry name" value="Protein kinase-like (PK-like)"/>
    <property type="match status" value="1"/>
</dbReference>
<proteinExistence type="predicted"/>
<reference evidence="1 2" key="1">
    <citation type="submission" date="2015-04" db="EMBL/GenBank/DDBJ databases">
        <title>Whole genome shotgun sequence of Flavihumibacter petaseus NBRC 106054.</title>
        <authorList>
            <person name="Miyazawa S."/>
            <person name="Hosoyama A."/>
            <person name="Hashimoto M."/>
            <person name="Noguchi M."/>
            <person name="Tsuchikane K."/>
            <person name="Ohji S."/>
            <person name="Yamazoe A."/>
            <person name="Ichikawa N."/>
            <person name="Kimura A."/>
            <person name="Fujita N."/>
        </authorList>
    </citation>
    <scope>NUCLEOTIDE SEQUENCE [LARGE SCALE GENOMIC DNA]</scope>
    <source>
        <strain evidence="1 2">NBRC 106054</strain>
    </source>
</reference>
<dbReference type="InterPro" id="IPR052077">
    <property type="entry name" value="CcrZ_PhaseVar_Mediator"/>
</dbReference>
<evidence type="ECO:0008006" key="3">
    <source>
        <dbReference type="Google" id="ProtNLM"/>
    </source>
</evidence>
<evidence type="ECO:0000313" key="1">
    <source>
        <dbReference type="EMBL" id="GAO41947.1"/>
    </source>
</evidence>
<accession>A0A0E9MW48</accession>
<dbReference type="Proteomes" id="UP000033121">
    <property type="component" value="Unassembled WGS sequence"/>
</dbReference>
<dbReference type="PANTHER" id="PTHR40086">
    <property type="entry name" value="PHOSPHOTRANSFERASE YTMP-RELATED"/>
    <property type="match status" value="1"/>
</dbReference>
<evidence type="ECO:0000313" key="2">
    <source>
        <dbReference type="Proteomes" id="UP000033121"/>
    </source>
</evidence>